<evidence type="ECO:0000256" key="7">
    <source>
        <dbReference type="ARBA" id="ARBA00023014"/>
    </source>
</evidence>
<accession>A0A0S6UAQ9</accession>
<dbReference type="Proteomes" id="UP000063718">
    <property type="component" value="Unassembled WGS sequence"/>
</dbReference>
<dbReference type="PANTHER" id="PTHR30038">
    <property type="entry name" value="ALDEHYDE FERREDOXIN OXIDOREDUCTASE"/>
    <property type="match status" value="1"/>
</dbReference>
<dbReference type="InterPro" id="IPR013984">
    <property type="entry name" value="Ald_Fedxn_OxRdtase_dom2"/>
</dbReference>
<protein>
    <submittedName>
        <fullName evidence="10">Aldehyde:ferredoxin oxidoreductase</fullName>
    </submittedName>
</protein>
<dbReference type="InterPro" id="IPR036021">
    <property type="entry name" value="Tungsten_al_ferr_oxy-like_C"/>
</dbReference>
<keyword evidence="3" id="KW-0004">4Fe-4S</keyword>
<evidence type="ECO:0000256" key="3">
    <source>
        <dbReference type="ARBA" id="ARBA00022485"/>
    </source>
</evidence>
<keyword evidence="4" id="KW-0479">Metal-binding</keyword>
<comment type="cofactor">
    <cofactor evidence="8">
        <name>tungstopterin</name>
        <dbReference type="ChEBI" id="CHEBI:30402"/>
    </cofactor>
</comment>
<reference evidence="10" key="1">
    <citation type="journal article" date="2014" name="Gene">
        <title>Genome-guided analysis of transformation efficiency and carbon dioxide assimilation by Moorella thermoacetica Y72.</title>
        <authorList>
            <person name="Tsukahara K."/>
            <person name="Kita A."/>
            <person name="Nakashimada Y."/>
            <person name="Hoshino T."/>
            <person name="Murakami K."/>
        </authorList>
    </citation>
    <scope>NUCLEOTIDE SEQUENCE [LARGE SCALE GENOMIC DNA]</scope>
    <source>
        <strain evidence="10">Y72</strain>
    </source>
</reference>
<dbReference type="EMBL" id="DF238840">
    <property type="protein sequence ID" value="GAF25535.1"/>
    <property type="molecule type" value="Genomic_DNA"/>
</dbReference>
<dbReference type="GO" id="GO:0016625">
    <property type="term" value="F:oxidoreductase activity, acting on the aldehyde or oxo group of donors, iron-sulfur protein as acceptor"/>
    <property type="evidence" value="ECO:0007669"/>
    <property type="project" value="InterPro"/>
</dbReference>
<keyword evidence="7" id="KW-0411">Iron-sulfur</keyword>
<dbReference type="Pfam" id="PF01314">
    <property type="entry name" value="AFOR_C"/>
    <property type="match status" value="1"/>
</dbReference>
<dbReference type="GO" id="GO:0009055">
    <property type="term" value="F:electron transfer activity"/>
    <property type="evidence" value="ECO:0007669"/>
    <property type="project" value="InterPro"/>
</dbReference>
<dbReference type="PANTHER" id="PTHR30038:SF7">
    <property type="entry name" value="TUNGSTEN-CONTAINING GLYCERALDEHYDE-3-PHOSPHATE:FERREDOXIN OXIDOREDUCTASE"/>
    <property type="match status" value="1"/>
</dbReference>
<evidence type="ECO:0000256" key="2">
    <source>
        <dbReference type="ARBA" id="ARBA00011032"/>
    </source>
</evidence>
<dbReference type="SMART" id="SM00790">
    <property type="entry name" value="AFOR_N"/>
    <property type="match status" value="1"/>
</dbReference>
<evidence type="ECO:0000256" key="8">
    <source>
        <dbReference type="ARBA" id="ARBA00049934"/>
    </source>
</evidence>
<dbReference type="InterPro" id="IPR036503">
    <property type="entry name" value="Ald_Fedxn_OxRdtase_N_sf"/>
</dbReference>
<evidence type="ECO:0000256" key="4">
    <source>
        <dbReference type="ARBA" id="ARBA00022723"/>
    </source>
</evidence>
<keyword evidence="5" id="KW-0560">Oxidoreductase</keyword>
<dbReference type="InterPro" id="IPR013985">
    <property type="entry name" value="Ald_Fedxn_OxRdtase_dom3"/>
</dbReference>
<comment type="cofactor">
    <cofactor evidence="1">
        <name>[4Fe-4S] cluster</name>
        <dbReference type="ChEBI" id="CHEBI:49883"/>
    </cofactor>
</comment>
<dbReference type="Gene3D" id="1.10.569.10">
    <property type="entry name" value="Aldehyde Ferredoxin Oxidoreductase Protein, subunit A, domain 2"/>
    <property type="match status" value="1"/>
</dbReference>
<dbReference type="GO" id="GO:0046872">
    <property type="term" value="F:metal ion binding"/>
    <property type="evidence" value="ECO:0007669"/>
    <property type="project" value="UniProtKB-KW"/>
</dbReference>
<sequence>MFLMERQILRVNLSDGNIRQEEIPARVCRDFIGGRPLAARYLYGEGTAGVDPLGPENILIFVAGPLAGSGARGVNRWLVVTKSPLSGGFFRSVGGSDFGAWLHGAGYEMLLLTGRAEEPVYLYLGPRGRVELRPARDLWGKGTGDTRAELRRRHGQGARVACIGPAGENLVRYASIISDHSTAARGGVGTVMGAKRLKALVVEAEPDVPVARQDLWSRILVRQEELVERRDHRAPLPGALKGAILPTRNFQGAWKADIDPVDLPRLLERKGPEFQTYWALGANPGHLDPDLVTMANERCNDLGLDTVSTGGSIAFAYEIRQRGLLQAEGFDLGWERPEATMELIRMIAYRAGIGDLLAEGVDRMAAYIGSGAREYAMTIKGIEMPGYDPRVRPLHGLGMVVSALGGSYCYGKALHAGLFAADREGEDLVGQVSRIQETTVALETGVGCLFAYLGGWLSLEQMAEMMTAVTGTEVTPEDLKRAAERSLTMERAFNLREGLGREADTLPERFLREGVEAGEITAGPLTELPRLVTAYYRRRGWDEEGRPTPATLDRLSLELVRLDQPREFKVAFSRELTK</sequence>
<dbReference type="GO" id="GO:0051539">
    <property type="term" value="F:4 iron, 4 sulfur cluster binding"/>
    <property type="evidence" value="ECO:0007669"/>
    <property type="project" value="UniProtKB-KW"/>
</dbReference>
<evidence type="ECO:0000256" key="5">
    <source>
        <dbReference type="ARBA" id="ARBA00023002"/>
    </source>
</evidence>
<dbReference type="AlphaFoldDB" id="A0A0S6UAQ9"/>
<organism evidence="10">
    <name type="scientific">Moorella thermoacetica Y72</name>
    <dbReference type="NCBI Taxonomy" id="1325331"/>
    <lineage>
        <taxon>Bacteria</taxon>
        <taxon>Bacillati</taxon>
        <taxon>Bacillota</taxon>
        <taxon>Clostridia</taxon>
        <taxon>Neomoorellales</taxon>
        <taxon>Neomoorellaceae</taxon>
        <taxon>Neomoorella</taxon>
    </lineage>
</organism>
<evidence type="ECO:0000313" key="10">
    <source>
        <dbReference type="EMBL" id="GAF25535.1"/>
    </source>
</evidence>
<dbReference type="SUPFAM" id="SSF48310">
    <property type="entry name" value="Aldehyde ferredoxin oxidoreductase, C-terminal domains"/>
    <property type="match status" value="1"/>
</dbReference>
<dbReference type="Gene3D" id="1.10.599.10">
    <property type="entry name" value="Aldehyde Ferredoxin Oxidoreductase Protein, subunit A, domain 3"/>
    <property type="match status" value="1"/>
</dbReference>
<dbReference type="InterPro" id="IPR001203">
    <property type="entry name" value="OxRdtase_Ald_Fedxn_C"/>
</dbReference>
<dbReference type="Gene3D" id="3.60.9.10">
    <property type="entry name" value="Aldehyde ferredoxin oxidoreductase, N-terminal domain"/>
    <property type="match status" value="1"/>
</dbReference>
<dbReference type="InterPro" id="IPR051919">
    <property type="entry name" value="W-dependent_AOR"/>
</dbReference>
<dbReference type="Pfam" id="PF02730">
    <property type="entry name" value="AFOR_N"/>
    <property type="match status" value="1"/>
</dbReference>
<evidence type="ECO:0000259" key="9">
    <source>
        <dbReference type="SMART" id="SM00790"/>
    </source>
</evidence>
<gene>
    <name evidence="10" type="ORF">MTY_0870</name>
</gene>
<feature type="domain" description="Aldehyde ferredoxin oxidoreductase N-terminal" evidence="9">
    <location>
        <begin position="4"/>
        <end position="206"/>
    </location>
</feature>
<dbReference type="InterPro" id="IPR013983">
    <property type="entry name" value="Ald_Fedxn_OxRdtase_N"/>
</dbReference>
<dbReference type="SUPFAM" id="SSF56228">
    <property type="entry name" value="Aldehyde ferredoxin oxidoreductase, N-terminal domain"/>
    <property type="match status" value="1"/>
</dbReference>
<comment type="similarity">
    <text evidence="2">Belongs to the AOR/FOR family.</text>
</comment>
<keyword evidence="6" id="KW-0408">Iron</keyword>
<proteinExistence type="inferred from homology"/>
<evidence type="ECO:0000256" key="6">
    <source>
        <dbReference type="ARBA" id="ARBA00023004"/>
    </source>
</evidence>
<evidence type="ECO:0000256" key="1">
    <source>
        <dbReference type="ARBA" id="ARBA00001966"/>
    </source>
</evidence>
<name>A0A0S6UAQ9_NEOTH</name>